<evidence type="ECO:0000259" key="8">
    <source>
        <dbReference type="SMART" id="SM00014"/>
    </source>
</evidence>
<feature type="transmembrane region" description="Helical" evidence="7">
    <location>
        <begin position="28"/>
        <end position="54"/>
    </location>
</feature>
<feature type="transmembrane region" description="Helical" evidence="7">
    <location>
        <begin position="114"/>
        <end position="136"/>
    </location>
</feature>
<evidence type="ECO:0000256" key="1">
    <source>
        <dbReference type="ARBA" id="ARBA00004651"/>
    </source>
</evidence>
<dbReference type="STRING" id="926569.ANT_03650"/>
<keyword evidence="5 7" id="KW-1133">Transmembrane helix</keyword>
<dbReference type="Pfam" id="PF01569">
    <property type="entry name" value="PAP2"/>
    <property type="match status" value="1"/>
</dbReference>
<keyword evidence="2" id="KW-1003">Cell membrane</keyword>
<dbReference type="PANTHER" id="PTHR14969:SF62">
    <property type="entry name" value="DECAPRENYLPHOSPHORYL-5-PHOSPHORIBOSE PHOSPHATASE RV3807C-RELATED"/>
    <property type="match status" value="1"/>
</dbReference>
<dbReference type="KEGG" id="atm:ANT_03650"/>
<dbReference type="Gene3D" id="1.20.144.10">
    <property type="entry name" value="Phosphatidic acid phosphatase type 2/haloperoxidase"/>
    <property type="match status" value="1"/>
</dbReference>
<keyword evidence="3 7" id="KW-0812">Transmembrane</keyword>
<dbReference type="HOGENOM" id="CLU_072573_4_2_0"/>
<dbReference type="GO" id="GO:0005886">
    <property type="term" value="C:plasma membrane"/>
    <property type="evidence" value="ECO:0007669"/>
    <property type="project" value="UniProtKB-SubCell"/>
</dbReference>
<evidence type="ECO:0000256" key="6">
    <source>
        <dbReference type="ARBA" id="ARBA00023136"/>
    </source>
</evidence>
<keyword evidence="6 7" id="KW-0472">Membrane</keyword>
<dbReference type="FunCoup" id="E8N064">
    <property type="interactions" value="161"/>
</dbReference>
<gene>
    <name evidence="9" type="ordered locus">ANT_03650</name>
</gene>
<feature type="transmembrane region" description="Helical" evidence="7">
    <location>
        <begin position="60"/>
        <end position="81"/>
    </location>
</feature>
<dbReference type="SMART" id="SM00014">
    <property type="entry name" value="acidPPc"/>
    <property type="match status" value="1"/>
</dbReference>
<keyword evidence="4" id="KW-0378">Hydrolase</keyword>
<dbReference type="InterPro" id="IPR036938">
    <property type="entry name" value="PAP2/HPO_sf"/>
</dbReference>
<dbReference type="PANTHER" id="PTHR14969">
    <property type="entry name" value="SPHINGOSINE-1-PHOSPHATE PHOSPHOHYDROLASE"/>
    <property type="match status" value="1"/>
</dbReference>
<dbReference type="InParanoid" id="E8N064"/>
<reference evidence="9 10" key="1">
    <citation type="submission" date="2010-12" db="EMBL/GenBank/DDBJ databases">
        <title>Whole genome sequence of Anaerolinea thermophila UNI-1.</title>
        <authorList>
            <person name="Narita-Yamada S."/>
            <person name="Kishi E."/>
            <person name="Watanabe Y."/>
            <person name="Takasaki K."/>
            <person name="Ankai A."/>
            <person name="Oguchi A."/>
            <person name="Fukui S."/>
            <person name="Takahashi M."/>
            <person name="Yashiro I."/>
            <person name="Hosoyama A."/>
            <person name="Sekiguchi Y."/>
            <person name="Hanada S."/>
            <person name="Fujita N."/>
        </authorList>
    </citation>
    <scope>NUCLEOTIDE SEQUENCE [LARGE SCALE GENOMIC DNA]</scope>
    <source>
        <strain evidence="10">DSM 14523 / JCM 11388 / NBRC 100420 / UNI-1</strain>
    </source>
</reference>
<dbReference type="EMBL" id="AP012029">
    <property type="protein sequence ID" value="BAJ62399.1"/>
    <property type="molecule type" value="Genomic_DNA"/>
</dbReference>
<organism evidence="9 10">
    <name type="scientific">Anaerolinea thermophila (strain DSM 14523 / JCM 11388 / NBRC 100420 / UNI-1)</name>
    <dbReference type="NCBI Taxonomy" id="926569"/>
    <lineage>
        <taxon>Bacteria</taxon>
        <taxon>Bacillati</taxon>
        <taxon>Chloroflexota</taxon>
        <taxon>Anaerolineae</taxon>
        <taxon>Anaerolineales</taxon>
        <taxon>Anaerolineaceae</taxon>
        <taxon>Anaerolinea</taxon>
    </lineage>
</organism>
<accession>E8N064</accession>
<dbReference type="InterPro" id="IPR000326">
    <property type="entry name" value="PAP2/HPO"/>
</dbReference>
<feature type="domain" description="Phosphatidic acid phosphatase type 2/haloperoxidase" evidence="8">
    <location>
        <begin position="64"/>
        <end position="170"/>
    </location>
</feature>
<dbReference type="GO" id="GO:0016787">
    <property type="term" value="F:hydrolase activity"/>
    <property type="evidence" value="ECO:0007669"/>
    <property type="project" value="UniProtKB-KW"/>
</dbReference>
<keyword evidence="10" id="KW-1185">Reference proteome</keyword>
<dbReference type="RefSeq" id="WP_013558796.1">
    <property type="nucleotide sequence ID" value="NC_014960.1"/>
</dbReference>
<name>E8N064_ANATU</name>
<evidence type="ECO:0000313" key="9">
    <source>
        <dbReference type="EMBL" id="BAJ62399.1"/>
    </source>
</evidence>
<protein>
    <submittedName>
        <fullName evidence="9">Hypothetical membrane protein</fullName>
    </submittedName>
</protein>
<comment type="subcellular location">
    <subcellularLocation>
        <location evidence="1">Cell membrane</location>
        <topology evidence="1">Multi-pass membrane protein</topology>
    </subcellularLocation>
</comment>
<dbReference type="AlphaFoldDB" id="E8N064"/>
<dbReference type="eggNOG" id="COG0671">
    <property type="taxonomic scope" value="Bacteria"/>
</dbReference>
<feature type="transmembrane region" description="Helical" evidence="7">
    <location>
        <begin position="156"/>
        <end position="177"/>
    </location>
</feature>
<evidence type="ECO:0000256" key="2">
    <source>
        <dbReference type="ARBA" id="ARBA00022475"/>
    </source>
</evidence>
<evidence type="ECO:0000313" key="10">
    <source>
        <dbReference type="Proteomes" id="UP000008922"/>
    </source>
</evidence>
<evidence type="ECO:0000256" key="4">
    <source>
        <dbReference type="ARBA" id="ARBA00022801"/>
    </source>
</evidence>
<evidence type="ECO:0000256" key="5">
    <source>
        <dbReference type="ARBA" id="ARBA00022989"/>
    </source>
</evidence>
<dbReference type="SUPFAM" id="SSF48317">
    <property type="entry name" value="Acid phosphatase/Vanadium-dependent haloperoxidase"/>
    <property type="match status" value="1"/>
</dbReference>
<evidence type="ECO:0000256" key="7">
    <source>
        <dbReference type="SAM" id="Phobius"/>
    </source>
</evidence>
<proteinExistence type="predicted"/>
<sequence>MASSIWNWVQRWDDRWTPRFTLKPGGGWIWRSAAVLAHSGDSWFWVGALALVWLFTTGDWHRRAALLAAAVGVQALAVFALKQFIRRPRPEGEWGAIYRNVDPHSFPSGHAARAALLAVMGLGLGPQWFAVLLLIWAPLVSLARVATGVHYLSDVLAGILLGSLMGAGMLALSDWLMRLFPFFF</sequence>
<evidence type="ECO:0000256" key="3">
    <source>
        <dbReference type="ARBA" id="ARBA00022692"/>
    </source>
</evidence>
<dbReference type="Proteomes" id="UP000008922">
    <property type="component" value="Chromosome"/>
</dbReference>